<evidence type="ECO:0000256" key="9">
    <source>
        <dbReference type="SAM" id="MobiDB-lite"/>
    </source>
</evidence>
<dbReference type="GO" id="GO:0030178">
    <property type="term" value="P:negative regulation of Wnt signaling pathway"/>
    <property type="evidence" value="ECO:0007669"/>
    <property type="project" value="TreeGrafter"/>
</dbReference>
<keyword evidence="5" id="KW-0732">Signal</keyword>
<dbReference type="GO" id="GO:0005615">
    <property type="term" value="C:extracellular space"/>
    <property type="evidence" value="ECO:0007669"/>
    <property type="project" value="InterPro"/>
</dbReference>
<keyword evidence="6" id="KW-1015">Disulfide bond</keyword>
<sequence>MDHNSLNSAQRNFTENDFKQFYSDADKVPVGCKKLRSKRYFSDGDCYSAKPIIEEVCVGSCVPVKEFDFPWWPDFVNYWSDNKQKEHRCVNDKVRRKKIQLICRDGSLRTYTVKVVKSCKCKIVNKKRKNRRGRRRNRKNKRHINNKNRNRNRNRNRRNKGRFEFKNMNT</sequence>
<name>A0A8W8NH17_MAGGI</name>
<feature type="region of interest" description="Disordered" evidence="9">
    <location>
        <begin position="126"/>
        <end position="170"/>
    </location>
</feature>
<feature type="domain" description="CTCK" evidence="10">
    <location>
        <begin position="32"/>
        <end position="129"/>
    </location>
</feature>
<evidence type="ECO:0000256" key="1">
    <source>
        <dbReference type="ARBA" id="ARBA00004613"/>
    </source>
</evidence>
<reference evidence="11" key="1">
    <citation type="submission" date="2022-08" db="UniProtKB">
        <authorList>
            <consortium name="EnsemblMetazoa"/>
        </authorList>
    </citation>
    <scope>IDENTIFICATION</scope>
    <source>
        <strain evidence="11">05x7-T-G4-1.051#20</strain>
    </source>
</reference>
<keyword evidence="4" id="KW-0879">Wnt signaling pathway</keyword>
<dbReference type="InterPro" id="IPR008835">
    <property type="entry name" value="Sclerostin/SOSTDC1"/>
</dbReference>
<evidence type="ECO:0000313" key="11">
    <source>
        <dbReference type="EnsemblMetazoa" id="G6145.1:cds"/>
    </source>
</evidence>
<evidence type="ECO:0000256" key="4">
    <source>
        <dbReference type="ARBA" id="ARBA00022687"/>
    </source>
</evidence>
<protein>
    <recommendedName>
        <fullName evidence="10">CTCK domain-containing protein</fullName>
    </recommendedName>
</protein>
<dbReference type="GO" id="GO:0016055">
    <property type="term" value="P:Wnt signaling pathway"/>
    <property type="evidence" value="ECO:0007669"/>
    <property type="project" value="UniProtKB-KW"/>
</dbReference>
<feature type="compositionally biased region" description="Basic and acidic residues" evidence="9">
    <location>
        <begin position="161"/>
        <end position="170"/>
    </location>
</feature>
<dbReference type="AlphaFoldDB" id="A0A8W8NH17"/>
<dbReference type="Proteomes" id="UP000005408">
    <property type="component" value="Unassembled WGS sequence"/>
</dbReference>
<evidence type="ECO:0000256" key="7">
    <source>
        <dbReference type="ARBA" id="ARBA00023180"/>
    </source>
</evidence>
<evidence type="ECO:0000256" key="2">
    <source>
        <dbReference type="ARBA" id="ARBA00007850"/>
    </source>
</evidence>
<dbReference type="GO" id="GO:0036122">
    <property type="term" value="F:BMP binding"/>
    <property type="evidence" value="ECO:0007669"/>
    <property type="project" value="TreeGrafter"/>
</dbReference>
<evidence type="ECO:0000256" key="8">
    <source>
        <dbReference type="PROSITE-ProRule" id="PRU00039"/>
    </source>
</evidence>
<feature type="compositionally biased region" description="Basic residues" evidence="9">
    <location>
        <begin position="126"/>
        <end position="160"/>
    </location>
</feature>
<dbReference type="SMART" id="SM00041">
    <property type="entry name" value="CT"/>
    <property type="match status" value="1"/>
</dbReference>
<dbReference type="Pfam" id="PF05463">
    <property type="entry name" value="Sclerostin"/>
    <property type="match status" value="1"/>
</dbReference>
<evidence type="ECO:0000259" key="10">
    <source>
        <dbReference type="PROSITE" id="PS01225"/>
    </source>
</evidence>
<evidence type="ECO:0000256" key="3">
    <source>
        <dbReference type="ARBA" id="ARBA00022525"/>
    </source>
</evidence>
<keyword evidence="7" id="KW-0325">Glycoprotein</keyword>
<dbReference type="InterPro" id="IPR006207">
    <property type="entry name" value="Cys_knot_C"/>
</dbReference>
<comment type="similarity">
    <text evidence="2">Belongs to the sclerostin family.</text>
</comment>
<keyword evidence="3" id="KW-0964">Secreted</keyword>
<dbReference type="Gene3D" id="2.10.90.10">
    <property type="entry name" value="Cystine-knot cytokines"/>
    <property type="match status" value="1"/>
</dbReference>
<comment type="subcellular location">
    <subcellularLocation>
        <location evidence="1">Secreted</location>
    </subcellularLocation>
</comment>
<comment type="caution">
    <text evidence="8">Lacks conserved residue(s) required for the propagation of feature annotation.</text>
</comment>
<dbReference type="InterPro" id="IPR029034">
    <property type="entry name" value="Cystine-knot_cytokine"/>
</dbReference>
<keyword evidence="12" id="KW-1185">Reference proteome</keyword>
<dbReference type="PANTHER" id="PTHR14903">
    <property type="entry name" value="SCLEROSTIN-RELATED"/>
    <property type="match status" value="1"/>
</dbReference>
<dbReference type="GO" id="GO:0030514">
    <property type="term" value="P:negative regulation of BMP signaling pathway"/>
    <property type="evidence" value="ECO:0007669"/>
    <property type="project" value="TreeGrafter"/>
</dbReference>
<evidence type="ECO:0000256" key="6">
    <source>
        <dbReference type="ARBA" id="ARBA00023157"/>
    </source>
</evidence>
<dbReference type="PANTHER" id="PTHR14903:SF6">
    <property type="entry name" value="CTCK DOMAIN-CONTAINING PROTEIN"/>
    <property type="match status" value="1"/>
</dbReference>
<proteinExistence type="inferred from homology"/>
<dbReference type="PROSITE" id="PS01225">
    <property type="entry name" value="CTCK_2"/>
    <property type="match status" value="1"/>
</dbReference>
<evidence type="ECO:0000256" key="5">
    <source>
        <dbReference type="ARBA" id="ARBA00022729"/>
    </source>
</evidence>
<dbReference type="EnsemblMetazoa" id="G6145.2">
    <property type="protein sequence ID" value="G6145.2:cds"/>
    <property type="gene ID" value="G6145"/>
</dbReference>
<dbReference type="EnsemblMetazoa" id="G6145.1">
    <property type="protein sequence ID" value="G6145.1:cds"/>
    <property type="gene ID" value="G6145"/>
</dbReference>
<accession>A0A8W8NH17</accession>
<organism evidence="11 12">
    <name type="scientific">Magallana gigas</name>
    <name type="common">Pacific oyster</name>
    <name type="synonym">Crassostrea gigas</name>
    <dbReference type="NCBI Taxonomy" id="29159"/>
    <lineage>
        <taxon>Eukaryota</taxon>
        <taxon>Metazoa</taxon>
        <taxon>Spiralia</taxon>
        <taxon>Lophotrochozoa</taxon>
        <taxon>Mollusca</taxon>
        <taxon>Bivalvia</taxon>
        <taxon>Autobranchia</taxon>
        <taxon>Pteriomorphia</taxon>
        <taxon>Ostreida</taxon>
        <taxon>Ostreoidea</taxon>
        <taxon>Ostreidae</taxon>
        <taxon>Magallana</taxon>
    </lineage>
</organism>
<evidence type="ECO:0000313" key="12">
    <source>
        <dbReference type="Proteomes" id="UP000005408"/>
    </source>
</evidence>